<evidence type="ECO:0000256" key="9">
    <source>
        <dbReference type="ARBA" id="ARBA00022727"/>
    </source>
</evidence>
<feature type="transmembrane region" description="Helical" evidence="19">
    <location>
        <begin position="312"/>
        <end position="330"/>
    </location>
</feature>
<keyword evidence="13 19" id="KW-1133">Transmembrane helix</keyword>
<keyword evidence="12 17" id="KW-0067">ATP-binding</keyword>
<evidence type="ECO:0000256" key="14">
    <source>
        <dbReference type="ARBA" id="ARBA00023136"/>
    </source>
</evidence>
<dbReference type="CDD" id="cd01672">
    <property type="entry name" value="TMPK"/>
    <property type="match status" value="1"/>
</dbReference>
<gene>
    <name evidence="17" type="primary">tmk</name>
    <name evidence="21" type="ORF">FB474_0003</name>
</gene>
<dbReference type="GO" id="GO:0005524">
    <property type="term" value="F:ATP binding"/>
    <property type="evidence" value="ECO:0007669"/>
    <property type="project" value="UniProtKB-UniRule"/>
</dbReference>
<evidence type="ECO:0000256" key="2">
    <source>
        <dbReference type="ARBA" id="ARBA00009776"/>
    </source>
</evidence>
<keyword evidence="8 19" id="KW-0812">Transmembrane</keyword>
<dbReference type="InterPro" id="IPR018095">
    <property type="entry name" value="Thymidylate_kin_CS"/>
</dbReference>
<feature type="transmembrane region" description="Helical" evidence="19">
    <location>
        <begin position="61"/>
        <end position="86"/>
    </location>
</feature>
<evidence type="ECO:0000256" key="11">
    <source>
        <dbReference type="ARBA" id="ARBA00022777"/>
    </source>
</evidence>
<dbReference type="InterPro" id="IPR039430">
    <property type="entry name" value="Thymidylate_kin-like_dom"/>
</dbReference>
<evidence type="ECO:0000256" key="16">
    <source>
        <dbReference type="ARBA" id="ARBA00057735"/>
    </source>
</evidence>
<evidence type="ECO:0000256" key="19">
    <source>
        <dbReference type="SAM" id="Phobius"/>
    </source>
</evidence>
<feature type="transmembrane region" description="Helical" evidence="19">
    <location>
        <begin position="246"/>
        <end position="268"/>
    </location>
</feature>
<dbReference type="InterPro" id="IPR010290">
    <property type="entry name" value="TM_effector"/>
</dbReference>
<evidence type="ECO:0000256" key="18">
    <source>
        <dbReference type="SAM" id="MobiDB-lite"/>
    </source>
</evidence>
<evidence type="ECO:0000259" key="20">
    <source>
        <dbReference type="PROSITE" id="PS50850"/>
    </source>
</evidence>
<feature type="region of interest" description="Disordered" evidence="18">
    <location>
        <begin position="457"/>
        <end position="484"/>
    </location>
</feature>
<dbReference type="AlphaFoldDB" id="A0A542ZEH5"/>
<dbReference type="SUPFAM" id="SSF103473">
    <property type="entry name" value="MFS general substrate transporter"/>
    <property type="match status" value="1"/>
</dbReference>
<sequence>MSQPEHSPPAGLAGDVRGVLAITAFRRLWSTFALSSFGDWLGILATTSLAGTLATSPAAEYLAVSGIFILRLAPAIVFGPLAGALADRFNRRTVMIVGDGLRFLLICTIPLVGTLWWLYVATLLIECVGLFWAPAKEAAMPNFVPRDKLETANQLSLVADYGTAPVAALLFSGLALVNTPLHAVMPGLDASGDYLALWVDALTFLVSAVVVWTITFPPVAHEVSARAETLWRTIVDGWQFVVRTPLVRGLVAGMLGAFAAGGLVIGLAQRFVKDLGAGAAGYGVLFAMVFLGMALGMALGPRFLAGFSRRRLFGLSLTVAGAVMVVLSLIPNIVIVALVTVVLGAAGGVSWVCGYTLLGLEVEDEVRGRTFAFVQSLVRVVLVGVLAAAPLLAAGFDSLFNLPFTINIGTVSLTYTGAMVTFFVAGIATIITGVLAYRQMDDRKGVPLLSDLSDALRSNTHHDGGHEAGPHPVPGMPGATVPFAAPGGEHPAYDGLPGVFIALEGGDGAGKSTQGALLKQWLESLGRHVVVTREPGGTDAGRAIREIVLHGSHISPRAEALLYAADRAHHVESVVIPALHRGDVVITDRYIDSSVAYQGAGRDLGTDEVLQLSRWATCGLVPTLTVLLDVTPEVGRQRRGDVHDRLESEPDDFHARVREHYLQLAAADPGRYLVIDAALPPEEIHRRVRERLTPLVEVAP</sequence>
<dbReference type="EC" id="2.7.4.9" evidence="3 17"/>
<keyword evidence="14 19" id="KW-0472">Membrane</keyword>
<evidence type="ECO:0000256" key="10">
    <source>
        <dbReference type="ARBA" id="ARBA00022741"/>
    </source>
</evidence>
<evidence type="ECO:0000256" key="17">
    <source>
        <dbReference type="HAMAP-Rule" id="MF_00165"/>
    </source>
</evidence>
<evidence type="ECO:0000256" key="4">
    <source>
        <dbReference type="ARBA" id="ARBA00017144"/>
    </source>
</evidence>
<name>A0A542ZEH5_9MICO</name>
<dbReference type="InterPro" id="IPR018094">
    <property type="entry name" value="Thymidylate_kinase"/>
</dbReference>
<dbReference type="InterPro" id="IPR027417">
    <property type="entry name" value="P-loop_NTPase"/>
</dbReference>
<feature type="transmembrane region" description="Helical" evidence="19">
    <location>
        <begin position="195"/>
        <end position="216"/>
    </location>
</feature>
<dbReference type="OrthoDB" id="9774907at2"/>
<accession>A0A542ZEH5</accession>
<dbReference type="GO" id="GO:0006233">
    <property type="term" value="P:dTDP biosynthetic process"/>
    <property type="evidence" value="ECO:0007669"/>
    <property type="project" value="InterPro"/>
</dbReference>
<dbReference type="RefSeq" id="WP_141786780.1">
    <property type="nucleotide sequence ID" value="NZ_BAAAKX010000006.1"/>
</dbReference>
<keyword evidence="7 17" id="KW-0808">Transferase</keyword>
<comment type="similarity">
    <text evidence="2 17">Belongs to the thymidylate kinase family.</text>
</comment>
<feature type="binding site" evidence="17">
    <location>
        <begin position="505"/>
        <end position="512"/>
    </location>
    <ligand>
        <name>ATP</name>
        <dbReference type="ChEBI" id="CHEBI:30616"/>
    </ligand>
</feature>
<feature type="compositionally biased region" description="Basic and acidic residues" evidence="18">
    <location>
        <begin position="460"/>
        <end position="469"/>
    </location>
</feature>
<evidence type="ECO:0000256" key="15">
    <source>
        <dbReference type="ARBA" id="ARBA00048743"/>
    </source>
</evidence>
<organism evidence="21 22">
    <name type="scientific">Oryzihumus leptocrescens</name>
    <dbReference type="NCBI Taxonomy" id="297536"/>
    <lineage>
        <taxon>Bacteria</taxon>
        <taxon>Bacillati</taxon>
        <taxon>Actinomycetota</taxon>
        <taxon>Actinomycetes</taxon>
        <taxon>Micrococcales</taxon>
        <taxon>Intrasporangiaceae</taxon>
        <taxon>Oryzihumus</taxon>
    </lineage>
</organism>
<comment type="subcellular location">
    <subcellularLocation>
        <location evidence="1">Cell membrane</location>
        <topology evidence="1">Multi-pass membrane protein</topology>
    </subcellularLocation>
</comment>
<evidence type="ECO:0000256" key="5">
    <source>
        <dbReference type="ARBA" id="ARBA00022448"/>
    </source>
</evidence>
<reference evidence="21 22" key="1">
    <citation type="submission" date="2019-06" db="EMBL/GenBank/DDBJ databases">
        <title>Sequencing the genomes of 1000 actinobacteria strains.</title>
        <authorList>
            <person name="Klenk H.-P."/>
        </authorList>
    </citation>
    <scope>NUCLEOTIDE SEQUENCE [LARGE SCALE GENOMIC DNA]</scope>
    <source>
        <strain evidence="21 22">DSM 18082</strain>
    </source>
</reference>
<comment type="caution">
    <text evidence="21">The sequence shown here is derived from an EMBL/GenBank/DDBJ whole genome shotgun (WGS) entry which is preliminary data.</text>
</comment>
<evidence type="ECO:0000256" key="6">
    <source>
        <dbReference type="ARBA" id="ARBA00022475"/>
    </source>
</evidence>
<evidence type="ECO:0000256" key="7">
    <source>
        <dbReference type="ARBA" id="ARBA00022679"/>
    </source>
</evidence>
<dbReference type="InterPro" id="IPR020846">
    <property type="entry name" value="MFS_dom"/>
</dbReference>
<keyword evidence="11 17" id="KW-0418">Kinase</keyword>
<feature type="transmembrane region" description="Helical" evidence="19">
    <location>
        <begin position="336"/>
        <end position="358"/>
    </location>
</feature>
<keyword evidence="5" id="KW-0813">Transport</keyword>
<dbReference type="Gene3D" id="1.20.1250.20">
    <property type="entry name" value="MFS general substrate transporter like domains"/>
    <property type="match status" value="2"/>
</dbReference>
<feature type="transmembrane region" description="Helical" evidence="19">
    <location>
        <begin position="370"/>
        <end position="393"/>
    </location>
</feature>
<dbReference type="PROSITE" id="PS01331">
    <property type="entry name" value="THYMIDYLATE_KINASE"/>
    <property type="match status" value="1"/>
</dbReference>
<proteinExistence type="inferred from homology"/>
<keyword evidence="22" id="KW-1185">Reference proteome</keyword>
<evidence type="ECO:0000313" key="21">
    <source>
        <dbReference type="EMBL" id="TQL58670.1"/>
    </source>
</evidence>
<dbReference type="GO" id="GO:0022857">
    <property type="term" value="F:transmembrane transporter activity"/>
    <property type="evidence" value="ECO:0007669"/>
    <property type="project" value="InterPro"/>
</dbReference>
<dbReference type="FunFam" id="3.40.50.300:FF:000225">
    <property type="entry name" value="Thymidylate kinase"/>
    <property type="match status" value="1"/>
</dbReference>
<feature type="transmembrane region" description="Helical" evidence="19">
    <location>
        <begin position="413"/>
        <end position="437"/>
    </location>
</feature>
<keyword evidence="10 17" id="KW-0547">Nucleotide-binding</keyword>
<dbReference type="InterPro" id="IPR036259">
    <property type="entry name" value="MFS_trans_sf"/>
</dbReference>
<dbReference type="Gene3D" id="3.40.50.300">
    <property type="entry name" value="P-loop containing nucleotide triphosphate hydrolases"/>
    <property type="match status" value="1"/>
</dbReference>
<dbReference type="PANTHER" id="PTHR43266:SF2">
    <property type="entry name" value="MAJOR FACILITATOR SUPERFAMILY (MFS) PROFILE DOMAIN-CONTAINING PROTEIN"/>
    <property type="match status" value="1"/>
</dbReference>
<feature type="transmembrane region" description="Helical" evidence="19">
    <location>
        <begin position="280"/>
        <end position="300"/>
    </location>
</feature>
<dbReference type="NCBIfam" id="TIGR00041">
    <property type="entry name" value="DTMP_kinase"/>
    <property type="match status" value="1"/>
</dbReference>
<evidence type="ECO:0000256" key="13">
    <source>
        <dbReference type="ARBA" id="ARBA00022989"/>
    </source>
</evidence>
<dbReference type="HAMAP" id="MF_00165">
    <property type="entry name" value="Thymidylate_kinase"/>
    <property type="match status" value="1"/>
</dbReference>
<evidence type="ECO:0000256" key="3">
    <source>
        <dbReference type="ARBA" id="ARBA00012980"/>
    </source>
</evidence>
<dbReference type="Pfam" id="PF05977">
    <property type="entry name" value="MFS_3"/>
    <property type="match status" value="1"/>
</dbReference>
<dbReference type="GO" id="GO:0004798">
    <property type="term" value="F:dTMP kinase activity"/>
    <property type="evidence" value="ECO:0007669"/>
    <property type="project" value="UniProtKB-UniRule"/>
</dbReference>
<dbReference type="GO" id="GO:0005886">
    <property type="term" value="C:plasma membrane"/>
    <property type="evidence" value="ECO:0007669"/>
    <property type="project" value="UniProtKB-SubCell"/>
</dbReference>
<protein>
    <recommendedName>
        <fullName evidence="4 17">Thymidylate kinase</fullName>
        <ecNumber evidence="3 17">2.7.4.9</ecNumber>
    </recommendedName>
    <alternativeName>
        <fullName evidence="17">dTMP kinase</fullName>
    </alternativeName>
</protein>
<feature type="transmembrane region" description="Helical" evidence="19">
    <location>
        <begin position="32"/>
        <end position="55"/>
    </location>
</feature>
<evidence type="ECO:0000256" key="12">
    <source>
        <dbReference type="ARBA" id="ARBA00022840"/>
    </source>
</evidence>
<evidence type="ECO:0000313" key="22">
    <source>
        <dbReference type="Proteomes" id="UP000319514"/>
    </source>
</evidence>
<dbReference type="CDD" id="cd06173">
    <property type="entry name" value="MFS_MefA_like"/>
    <property type="match status" value="1"/>
</dbReference>
<feature type="domain" description="Major facilitator superfamily (MFS) profile" evidence="20">
    <location>
        <begin position="19"/>
        <end position="444"/>
    </location>
</feature>
<dbReference type="Proteomes" id="UP000319514">
    <property type="component" value="Unassembled WGS sequence"/>
</dbReference>
<dbReference type="SUPFAM" id="SSF52540">
    <property type="entry name" value="P-loop containing nucleoside triphosphate hydrolases"/>
    <property type="match status" value="1"/>
</dbReference>
<evidence type="ECO:0000256" key="8">
    <source>
        <dbReference type="ARBA" id="ARBA00022692"/>
    </source>
</evidence>
<keyword evidence="6" id="KW-1003">Cell membrane</keyword>
<comment type="function">
    <text evidence="16 17">Phosphorylation of dTMP to form dTDP in both de novo and salvage pathways of dTTP synthesis.</text>
</comment>
<dbReference type="Pfam" id="PF02223">
    <property type="entry name" value="Thymidylate_kin"/>
    <property type="match status" value="1"/>
</dbReference>
<dbReference type="PROSITE" id="PS50850">
    <property type="entry name" value="MFS"/>
    <property type="match status" value="1"/>
</dbReference>
<keyword evidence="9 17" id="KW-0545">Nucleotide biosynthesis</keyword>
<evidence type="ECO:0000256" key="1">
    <source>
        <dbReference type="ARBA" id="ARBA00004651"/>
    </source>
</evidence>
<dbReference type="EMBL" id="VFOQ01000001">
    <property type="protein sequence ID" value="TQL58670.1"/>
    <property type="molecule type" value="Genomic_DNA"/>
</dbReference>
<dbReference type="PANTHER" id="PTHR43266">
    <property type="entry name" value="MACROLIDE-EFFLUX PROTEIN"/>
    <property type="match status" value="1"/>
</dbReference>
<comment type="catalytic activity">
    <reaction evidence="15 17">
        <text>dTMP + ATP = dTDP + ADP</text>
        <dbReference type="Rhea" id="RHEA:13517"/>
        <dbReference type="ChEBI" id="CHEBI:30616"/>
        <dbReference type="ChEBI" id="CHEBI:58369"/>
        <dbReference type="ChEBI" id="CHEBI:63528"/>
        <dbReference type="ChEBI" id="CHEBI:456216"/>
        <dbReference type="EC" id="2.7.4.9"/>
    </reaction>
</comment>
<dbReference type="GO" id="GO:0006235">
    <property type="term" value="P:dTTP biosynthetic process"/>
    <property type="evidence" value="ECO:0007669"/>
    <property type="project" value="UniProtKB-UniRule"/>
</dbReference>